<reference evidence="1 2" key="1">
    <citation type="submission" date="2018-08" db="EMBL/GenBank/DDBJ databases">
        <title>Recombination of ecologically and evolutionarily significant loci maintains genetic cohesion in the Pseudomonas syringae species complex.</title>
        <authorList>
            <person name="Dillon M."/>
            <person name="Thakur S."/>
            <person name="Almeida R.N.D."/>
            <person name="Weir B.S."/>
            <person name="Guttman D.S."/>
        </authorList>
    </citation>
    <scope>NUCLEOTIDE SEQUENCE [LARGE SCALE GENOMIC DNA]</scope>
    <source>
        <strain evidence="1 2">ICMP 14479</strain>
    </source>
</reference>
<evidence type="ECO:0000313" key="2">
    <source>
        <dbReference type="Proteomes" id="UP000280395"/>
    </source>
</evidence>
<accession>A0A3M5VF23</accession>
<evidence type="ECO:0000313" key="1">
    <source>
        <dbReference type="EMBL" id="RMU56097.1"/>
    </source>
</evidence>
<dbReference type="Proteomes" id="UP000280395">
    <property type="component" value="Unassembled WGS sequence"/>
</dbReference>
<organism evidence="1 2">
    <name type="scientific">Pseudomonas syringae pv. avii</name>
    <dbReference type="NCBI Taxonomy" id="663959"/>
    <lineage>
        <taxon>Bacteria</taxon>
        <taxon>Pseudomonadati</taxon>
        <taxon>Pseudomonadota</taxon>
        <taxon>Gammaproteobacteria</taxon>
        <taxon>Pseudomonadales</taxon>
        <taxon>Pseudomonadaceae</taxon>
        <taxon>Pseudomonas</taxon>
        <taxon>Pseudomonas syringae</taxon>
    </lineage>
</organism>
<protein>
    <submittedName>
        <fullName evidence="1">Uncharacterized protein</fullName>
    </submittedName>
</protein>
<dbReference type="EMBL" id="RBUA01000731">
    <property type="protein sequence ID" value="RMU56097.1"/>
    <property type="molecule type" value="Genomic_DNA"/>
</dbReference>
<gene>
    <name evidence="1" type="ORF">ALP29_200353</name>
</gene>
<comment type="caution">
    <text evidence="1">The sequence shown here is derived from an EMBL/GenBank/DDBJ whole genome shotgun (WGS) entry which is preliminary data.</text>
</comment>
<name>A0A3M5VF23_PSESX</name>
<sequence length="130" mass="14348">MFVCSQAECQAGTLHTRLPDFPGQALFWQVDKQRASITLAERVVQGAVLTCFVIRHITDKAAVIGYAIGKHQRFALQALRNTHFTQPHGAEDQPVGSVRQHQVDILVGGRVAQQVEDKHVPACLLRGLLD</sequence>
<proteinExistence type="predicted"/>
<dbReference type="AlphaFoldDB" id="A0A3M5VF23"/>